<dbReference type="Pfam" id="PF25231">
    <property type="entry name" value="DUF7847"/>
    <property type="match status" value="1"/>
</dbReference>
<protein>
    <recommendedName>
        <fullName evidence="3">DUF7847 domain-containing protein</fullName>
    </recommendedName>
</protein>
<comment type="caution">
    <text evidence="4">The sequence shown here is derived from an EMBL/GenBank/DDBJ whole genome shotgun (WGS) entry which is preliminary data.</text>
</comment>
<keyword evidence="2" id="KW-0472">Membrane</keyword>
<dbReference type="PANTHER" id="PTHR40076:SF1">
    <property type="entry name" value="MEMBRANE PROTEIN"/>
    <property type="match status" value="1"/>
</dbReference>
<feature type="transmembrane region" description="Helical" evidence="2">
    <location>
        <begin position="104"/>
        <end position="126"/>
    </location>
</feature>
<feature type="transmembrane region" description="Helical" evidence="2">
    <location>
        <begin position="280"/>
        <end position="297"/>
    </location>
</feature>
<feature type="transmembrane region" description="Helical" evidence="2">
    <location>
        <begin position="146"/>
        <end position="168"/>
    </location>
</feature>
<dbReference type="InterPro" id="IPR057169">
    <property type="entry name" value="DUF7847"/>
</dbReference>
<feature type="transmembrane region" description="Helical" evidence="2">
    <location>
        <begin position="212"/>
        <end position="236"/>
    </location>
</feature>
<gene>
    <name evidence="4" type="ORF">GALL_352600</name>
</gene>
<proteinExistence type="predicted"/>
<sequence length="307" mass="31502">MTENGPGGAPRDENEPPQPPASAVPPPGAYPPPPAGSYPPPPPAGYGPPAGSYPPPPPGGGYGPPGAMPPAPQPYGAPGGPQAVGIGEAFNYGWTKFTANVGPILLAMLVYGAVIAVVGGIFYGLLVASAVASANNDPYRTSSGMFGAGFGFGTIVFYVVIILLGYLAQAGMVRGALHVTYGRPLEFKTFFQFDNLGGVIGASLLIGLGTGVGTVLCILPGIVFAFFAQFALYFVLDKQQGAVQAIKSSFSLVNKNLGTVVVLFLAVYVVQAIGFMLCGIGQLIAFPLTMIATAYLYRRMLGEPVAP</sequence>
<dbReference type="InterPro" id="IPR010380">
    <property type="entry name" value="DUF975"/>
</dbReference>
<evidence type="ECO:0000259" key="3">
    <source>
        <dbReference type="Pfam" id="PF25231"/>
    </source>
</evidence>
<keyword evidence="2" id="KW-1133">Transmembrane helix</keyword>
<feature type="compositionally biased region" description="Pro residues" evidence="1">
    <location>
        <begin position="66"/>
        <end position="75"/>
    </location>
</feature>
<evidence type="ECO:0000256" key="1">
    <source>
        <dbReference type="SAM" id="MobiDB-lite"/>
    </source>
</evidence>
<feature type="compositionally biased region" description="Pro residues" evidence="1">
    <location>
        <begin position="16"/>
        <end position="59"/>
    </location>
</feature>
<organism evidence="4">
    <name type="scientific">mine drainage metagenome</name>
    <dbReference type="NCBI Taxonomy" id="410659"/>
    <lineage>
        <taxon>unclassified sequences</taxon>
        <taxon>metagenomes</taxon>
        <taxon>ecological metagenomes</taxon>
    </lineage>
</organism>
<evidence type="ECO:0000256" key="2">
    <source>
        <dbReference type="SAM" id="Phobius"/>
    </source>
</evidence>
<evidence type="ECO:0000313" key="4">
    <source>
        <dbReference type="EMBL" id="OIQ82946.1"/>
    </source>
</evidence>
<name>A0A1J5QI70_9ZZZZ</name>
<dbReference type="PANTHER" id="PTHR40076">
    <property type="entry name" value="MEMBRANE PROTEIN-RELATED"/>
    <property type="match status" value="1"/>
</dbReference>
<feature type="domain" description="DUF7847" evidence="3">
    <location>
        <begin position="208"/>
        <end position="287"/>
    </location>
</feature>
<dbReference type="EMBL" id="MLJW01000751">
    <property type="protein sequence ID" value="OIQ82946.1"/>
    <property type="molecule type" value="Genomic_DNA"/>
</dbReference>
<dbReference type="AlphaFoldDB" id="A0A1J5QI70"/>
<feature type="region of interest" description="Disordered" evidence="1">
    <location>
        <begin position="1"/>
        <end position="76"/>
    </location>
</feature>
<accession>A0A1J5QI70</accession>
<keyword evidence="2" id="KW-0812">Transmembrane</keyword>
<feature type="transmembrane region" description="Helical" evidence="2">
    <location>
        <begin position="257"/>
        <end position="274"/>
    </location>
</feature>
<reference evidence="4" key="1">
    <citation type="submission" date="2016-10" db="EMBL/GenBank/DDBJ databases">
        <title>Sequence of Gallionella enrichment culture.</title>
        <authorList>
            <person name="Poehlein A."/>
            <person name="Muehling M."/>
            <person name="Daniel R."/>
        </authorList>
    </citation>
    <scope>NUCLEOTIDE SEQUENCE</scope>
</reference>